<dbReference type="GO" id="GO:0016887">
    <property type="term" value="F:ATP hydrolysis activity"/>
    <property type="evidence" value="ECO:0007669"/>
    <property type="project" value="InterPro"/>
</dbReference>
<evidence type="ECO:0000256" key="9">
    <source>
        <dbReference type="ARBA" id="ARBA00038781"/>
    </source>
</evidence>
<evidence type="ECO:0000256" key="8">
    <source>
        <dbReference type="ARBA" id="ARBA00038307"/>
    </source>
</evidence>
<evidence type="ECO:0000256" key="7">
    <source>
        <dbReference type="ARBA" id="ARBA00023136"/>
    </source>
</evidence>
<dbReference type="Gene3D" id="2.40.50.100">
    <property type="match status" value="1"/>
</dbReference>
<dbReference type="InterPro" id="IPR003593">
    <property type="entry name" value="AAA+_ATPase"/>
</dbReference>
<dbReference type="PROSITE" id="PS00211">
    <property type="entry name" value="ABC_TRANSPORTER_1"/>
    <property type="match status" value="1"/>
</dbReference>
<dbReference type="GO" id="GO:1901238">
    <property type="term" value="F:ABC-type tungstate transporter activity"/>
    <property type="evidence" value="ECO:0007669"/>
    <property type="project" value="UniProtKB-EC"/>
</dbReference>
<accession>A0A8J7YNG2</accession>
<gene>
    <name evidence="15" type="ORF">KIY12_04655</name>
</gene>
<evidence type="ECO:0000256" key="11">
    <source>
        <dbReference type="ARBA" id="ARBA00041133"/>
    </source>
</evidence>
<dbReference type="CDD" id="cd03259">
    <property type="entry name" value="ABC_Carb_Solutes_like"/>
    <property type="match status" value="1"/>
</dbReference>
<evidence type="ECO:0000313" key="16">
    <source>
        <dbReference type="Proteomes" id="UP000750197"/>
    </source>
</evidence>
<dbReference type="InterPro" id="IPR017871">
    <property type="entry name" value="ABC_transporter-like_CS"/>
</dbReference>
<keyword evidence="4" id="KW-0500">Molybdenum</keyword>
<dbReference type="Gene3D" id="3.40.50.300">
    <property type="entry name" value="P-loop containing nucleotide triphosphate hydrolases"/>
    <property type="match status" value="1"/>
</dbReference>
<evidence type="ECO:0000256" key="12">
    <source>
        <dbReference type="ARBA" id="ARBA00047936"/>
    </source>
</evidence>
<keyword evidence="7" id="KW-0472">Membrane</keyword>
<evidence type="ECO:0000256" key="2">
    <source>
        <dbReference type="ARBA" id="ARBA00022448"/>
    </source>
</evidence>
<protein>
    <recommendedName>
        <fullName evidence="11">Molybdate/tungstate import ATP-binding protein WtpC</fullName>
        <ecNumber evidence="10">7.3.2.6</ecNumber>
    </recommendedName>
</protein>
<evidence type="ECO:0000256" key="13">
    <source>
        <dbReference type="ARBA" id="ARBA00057369"/>
    </source>
</evidence>
<comment type="caution">
    <text evidence="15">The sequence shown here is derived from an EMBL/GenBank/DDBJ whole genome shotgun (WGS) entry which is preliminary data.</text>
</comment>
<dbReference type="GO" id="GO:0005524">
    <property type="term" value="F:ATP binding"/>
    <property type="evidence" value="ECO:0007669"/>
    <property type="project" value="UniProtKB-KW"/>
</dbReference>
<comment type="function">
    <text evidence="13">Part of the ABC transporter complex WtpABC involved in molybdate/tungstate import. Responsible for energy coupling to the transport system.</text>
</comment>
<dbReference type="InterPro" id="IPR040582">
    <property type="entry name" value="OB_MalK-like"/>
</dbReference>
<dbReference type="InterPro" id="IPR015853">
    <property type="entry name" value="ABC_transpr_FbpC"/>
</dbReference>
<dbReference type="SUPFAM" id="SSF50331">
    <property type="entry name" value="MOP-like"/>
    <property type="match status" value="1"/>
</dbReference>
<dbReference type="Pfam" id="PF17847">
    <property type="entry name" value="GlcV_C_terminal"/>
    <property type="match status" value="1"/>
</dbReference>
<dbReference type="EMBL" id="JAHEAC010000032">
    <property type="protein sequence ID" value="MBX8643998.1"/>
    <property type="molecule type" value="Genomic_DNA"/>
</dbReference>
<dbReference type="InterPro" id="IPR040856">
    <property type="entry name" value="GlcV_C"/>
</dbReference>
<dbReference type="Pfam" id="PF00005">
    <property type="entry name" value="ABC_tran"/>
    <property type="match status" value="1"/>
</dbReference>
<reference evidence="15" key="1">
    <citation type="submission" date="2021-05" db="EMBL/GenBank/DDBJ databases">
        <title>Genomic insights into ecological role and evolution of a novel Thermoplasmata order Candidatus Sysuiplasmatales.</title>
        <authorList>
            <person name="Yuan Y."/>
        </authorList>
    </citation>
    <scope>NUCLEOTIDE SEQUENCE</scope>
    <source>
        <strain evidence="15">TUT19-bin139</strain>
    </source>
</reference>
<dbReference type="Proteomes" id="UP000750197">
    <property type="component" value="Unassembled WGS sequence"/>
</dbReference>
<evidence type="ECO:0000256" key="6">
    <source>
        <dbReference type="ARBA" id="ARBA00022840"/>
    </source>
</evidence>
<keyword evidence="5" id="KW-0547">Nucleotide-binding</keyword>
<comment type="subunit">
    <text evidence="9">The complex is composed of two ATP-binding proteins (WtpC), two transmembrane proteins (WtpB) and a solute-binding protein (WtpA).</text>
</comment>
<dbReference type="InterPro" id="IPR008995">
    <property type="entry name" value="Mo/tungstate-bd_C_term_dom"/>
</dbReference>
<feature type="domain" description="ABC transporter" evidence="14">
    <location>
        <begin position="4"/>
        <end position="243"/>
    </location>
</feature>
<dbReference type="PROSITE" id="PS50893">
    <property type="entry name" value="ABC_TRANSPORTER_2"/>
    <property type="match status" value="1"/>
</dbReference>
<dbReference type="SUPFAM" id="SSF52540">
    <property type="entry name" value="P-loop containing nucleoside triphosphate hydrolases"/>
    <property type="match status" value="1"/>
</dbReference>
<proteinExistence type="inferred from homology"/>
<dbReference type="Pfam" id="PF17912">
    <property type="entry name" value="OB_MalK"/>
    <property type="match status" value="1"/>
</dbReference>
<dbReference type="InterPro" id="IPR027417">
    <property type="entry name" value="P-loop_NTPase"/>
</dbReference>
<organism evidence="15 16">
    <name type="scientific">Candidatus Sysuiplasma superficiale</name>
    <dbReference type="NCBI Taxonomy" id="2823368"/>
    <lineage>
        <taxon>Archaea</taxon>
        <taxon>Methanobacteriati</taxon>
        <taxon>Thermoplasmatota</taxon>
        <taxon>Thermoplasmata</taxon>
        <taxon>Candidatus Sysuiplasmatales</taxon>
        <taxon>Candidatus Sysuiplasmataceae</taxon>
        <taxon>Candidatus Sysuiplasma</taxon>
    </lineage>
</organism>
<keyword evidence="6 15" id="KW-0067">ATP-binding</keyword>
<evidence type="ECO:0000256" key="10">
    <source>
        <dbReference type="ARBA" id="ARBA00039025"/>
    </source>
</evidence>
<dbReference type="SMART" id="SM00382">
    <property type="entry name" value="AAA"/>
    <property type="match status" value="1"/>
</dbReference>
<dbReference type="GO" id="GO:0015408">
    <property type="term" value="F:ABC-type ferric iron transporter activity"/>
    <property type="evidence" value="ECO:0007669"/>
    <property type="project" value="InterPro"/>
</dbReference>
<dbReference type="InterPro" id="IPR003439">
    <property type="entry name" value="ABC_transporter-like_ATP-bd"/>
</dbReference>
<dbReference type="EC" id="7.3.2.6" evidence="10"/>
<evidence type="ECO:0000256" key="4">
    <source>
        <dbReference type="ARBA" id="ARBA00022505"/>
    </source>
</evidence>
<comment type="catalytic activity">
    <reaction evidence="12">
        <text>tungstate(in) + ATP + H2O = tungstate(out) + ADP + phosphate + H(+)</text>
        <dbReference type="Rhea" id="RHEA:35027"/>
        <dbReference type="ChEBI" id="CHEBI:15377"/>
        <dbReference type="ChEBI" id="CHEBI:15378"/>
        <dbReference type="ChEBI" id="CHEBI:30616"/>
        <dbReference type="ChEBI" id="CHEBI:43474"/>
        <dbReference type="ChEBI" id="CHEBI:46502"/>
        <dbReference type="ChEBI" id="CHEBI:456216"/>
        <dbReference type="EC" id="7.3.2.6"/>
    </reaction>
</comment>
<evidence type="ECO:0000256" key="3">
    <source>
        <dbReference type="ARBA" id="ARBA00022475"/>
    </source>
</evidence>
<evidence type="ECO:0000313" key="15">
    <source>
        <dbReference type="EMBL" id="MBX8643998.1"/>
    </source>
</evidence>
<comment type="subcellular location">
    <subcellularLocation>
        <location evidence="1">Cell membrane</location>
        <topology evidence="1">Peripheral membrane protein</topology>
    </subcellularLocation>
</comment>
<dbReference type="AlphaFoldDB" id="A0A8J7YNG2"/>
<sequence>MVKIEFENVTKSFGRKNRVKVAVRDVSFEVKHKDFFGIIGSSGAGKTTLLRLIAGLEAPTTGSIYFDDEVVAEDGKIKVPAEGRNIGMVFQNWALYPHLTSFENIAFPLRARKQPAEEIKKKVEFLAELLDIKEVLGRRPGNISGGQQQRVAVCRALSKDPSLLLLDEPFSNLDATIKDSARSLIRSVQNELEITAMIVSHDPADIFSLAHNALVISNGISIQIGKTEELYNNPYSIDVARAIGEINLLPSTIFRKDGQYLIRAGDSVSFSIDAENLRTDGRIEDGQKVILGIRPEDIRLLTKQGRESRYSDEWVHLCDGTVNISGYSVGVFRVIFNVPGISKDIVTTSEVPLSGGTPISVLVKKNEMLLFNSEGVSVMNYEVTSGGSRLVEASK</sequence>
<name>A0A8J7YNG2_9ARCH</name>
<dbReference type="FunFam" id="3.40.50.300:FF:000425">
    <property type="entry name" value="Probable ABC transporter, ATP-binding subunit"/>
    <property type="match status" value="1"/>
</dbReference>
<keyword evidence="3" id="KW-1003">Cell membrane</keyword>
<dbReference type="InterPro" id="IPR047641">
    <property type="entry name" value="ABC_transpr_MalK/UgpC-like"/>
</dbReference>
<evidence type="ECO:0000256" key="1">
    <source>
        <dbReference type="ARBA" id="ARBA00004202"/>
    </source>
</evidence>
<dbReference type="PANTHER" id="PTHR43875:SF4">
    <property type="entry name" value="GLUCOSE IMPORT ATP-BINDING PROTEIN GLCV"/>
    <property type="match status" value="1"/>
</dbReference>
<dbReference type="PANTHER" id="PTHR43875">
    <property type="entry name" value="MALTODEXTRIN IMPORT ATP-BINDING PROTEIN MSMX"/>
    <property type="match status" value="1"/>
</dbReference>
<dbReference type="GO" id="GO:0055052">
    <property type="term" value="C:ATP-binding cassette (ABC) transporter complex, substrate-binding subunit-containing"/>
    <property type="evidence" value="ECO:0007669"/>
    <property type="project" value="TreeGrafter"/>
</dbReference>
<evidence type="ECO:0000256" key="5">
    <source>
        <dbReference type="ARBA" id="ARBA00022741"/>
    </source>
</evidence>
<keyword evidence="2" id="KW-0813">Transport</keyword>
<comment type="similarity">
    <text evidence="8">Belongs to the ABC transporter superfamily. Sulfate/tungstate importer (TC 3.A.1.6) family.</text>
</comment>
<evidence type="ECO:0000259" key="14">
    <source>
        <dbReference type="PROSITE" id="PS50893"/>
    </source>
</evidence>